<comment type="caution">
    <text evidence="1">The sequence shown here is derived from an EMBL/GenBank/DDBJ whole genome shotgun (WGS) entry which is preliminary data.</text>
</comment>
<protein>
    <submittedName>
        <fullName evidence="1">Uncharacterized protein</fullName>
    </submittedName>
</protein>
<proteinExistence type="predicted"/>
<dbReference type="EMBL" id="JSYN01000019">
    <property type="protein sequence ID" value="KIA92614.1"/>
    <property type="molecule type" value="Genomic_DNA"/>
</dbReference>
<evidence type="ECO:0000313" key="1">
    <source>
        <dbReference type="EMBL" id="KIA92614.1"/>
    </source>
</evidence>
<dbReference type="AlphaFoldDB" id="A0A0C1FXL7"/>
<sequence>MHFPQQKFSQRINLIENYPECCNKPSDKIVSFYRPDFWKAIAVFRWLISSCSTFCHEKWHPFDQVYLGYFSAIKPVFRATGLSL</sequence>
<reference evidence="1 2" key="1">
    <citation type="submission" date="2014-10" db="EMBL/GenBank/DDBJ databases">
        <title>Pedobacter Kyungheensis.</title>
        <authorList>
            <person name="Anderson B.M."/>
            <person name="Newman J.D."/>
        </authorList>
    </citation>
    <scope>NUCLEOTIDE SEQUENCE [LARGE SCALE GENOMIC DNA]</scope>
    <source>
        <strain evidence="1 2">KACC 16221</strain>
    </source>
</reference>
<name>A0A0C1FXL7_9SPHI</name>
<gene>
    <name evidence="1" type="ORF">OC25_16370</name>
</gene>
<dbReference type="Proteomes" id="UP000031246">
    <property type="component" value="Unassembled WGS sequence"/>
</dbReference>
<accession>A0A0C1FXL7</accession>
<evidence type="ECO:0000313" key="2">
    <source>
        <dbReference type="Proteomes" id="UP000031246"/>
    </source>
</evidence>
<organism evidence="1 2">
    <name type="scientific">Pedobacter kyungheensis</name>
    <dbReference type="NCBI Taxonomy" id="1069985"/>
    <lineage>
        <taxon>Bacteria</taxon>
        <taxon>Pseudomonadati</taxon>
        <taxon>Bacteroidota</taxon>
        <taxon>Sphingobacteriia</taxon>
        <taxon>Sphingobacteriales</taxon>
        <taxon>Sphingobacteriaceae</taxon>
        <taxon>Pedobacter</taxon>
    </lineage>
</organism>
<keyword evidence="2" id="KW-1185">Reference proteome</keyword>